<dbReference type="EMBL" id="WUML01000016">
    <property type="protein sequence ID" value="MXO02044.1"/>
    <property type="molecule type" value="Genomic_DNA"/>
</dbReference>
<evidence type="ECO:0000313" key="3">
    <source>
        <dbReference type="Proteomes" id="UP000440304"/>
    </source>
</evidence>
<protein>
    <recommendedName>
        <fullName evidence="4">DUF998 domain-containing protein</fullName>
    </recommendedName>
</protein>
<evidence type="ECO:0008006" key="4">
    <source>
        <dbReference type="Google" id="ProtNLM"/>
    </source>
</evidence>
<keyword evidence="1" id="KW-0472">Membrane</keyword>
<accession>A0A6N8TLN4</accession>
<evidence type="ECO:0000313" key="2">
    <source>
        <dbReference type="EMBL" id="MXO02044.1"/>
    </source>
</evidence>
<keyword evidence="1" id="KW-0812">Transmembrane</keyword>
<reference evidence="2 3" key="1">
    <citation type="submission" date="2019-12" db="EMBL/GenBank/DDBJ databases">
        <title>Shinella granuli gen. nov., sp. nov., and proposal of the reclassification of Zoogloea ramigera ATCC 19623 as Shinella zoogloeoides sp. nov.</title>
        <authorList>
            <person name="Gao J."/>
        </authorList>
    </citation>
    <scope>NUCLEOTIDE SEQUENCE [LARGE SCALE GENOMIC DNA]</scope>
    <source>
        <strain evidence="2 3">DSM 287</strain>
    </source>
</reference>
<feature type="transmembrane region" description="Helical" evidence="1">
    <location>
        <begin position="72"/>
        <end position="91"/>
    </location>
</feature>
<name>A0A6N8TLN4_SHIZO</name>
<dbReference type="Proteomes" id="UP000440304">
    <property type="component" value="Unassembled WGS sequence"/>
</dbReference>
<evidence type="ECO:0000256" key="1">
    <source>
        <dbReference type="SAM" id="Phobius"/>
    </source>
</evidence>
<organism evidence="2 3">
    <name type="scientific">Shinella zoogloeoides</name>
    <name type="common">Crabtreella saccharophila</name>
    <dbReference type="NCBI Taxonomy" id="352475"/>
    <lineage>
        <taxon>Bacteria</taxon>
        <taxon>Pseudomonadati</taxon>
        <taxon>Pseudomonadota</taxon>
        <taxon>Alphaproteobacteria</taxon>
        <taxon>Hyphomicrobiales</taxon>
        <taxon>Rhizobiaceae</taxon>
        <taxon>Shinella</taxon>
    </lineage>
</organism>
<sequence length="118" mass="12556">MSRLLLILIGMVFLLVAALCDLEYSSLGFPDGHLTEFDIETRSLRYATAWANLALGLLACALGAVWHKAPIALVPVFAVALILVAAPSRILPRCPQIQSCISIYEGITGHPPDDGIGG</sequence>
<keyword evidence="1" id="KW-1133">Transmembrane helix</keyword>
<gene>
    <name evidence="2" type="ORF">GR156_17115</name>
</gene>
<dbReference type="RefSeq" id="WP_160787343.1">
    <property type="nucleotide sequence ID" value="NZ_CP086610.1"/>
</dbReference>
<dbReference type="AlphaFoldDB" id="A0A6N8TLN4"/>
<feature type="transmembrane region" description="Helical" evidence="1">
    <location>
        <begin position="44"/>
        <end position="65"/>
    </location>
</feature>
<comment type="caution">
    <text evidence="2">The sequence shown here is derived from an EMBL/GenBank/DDBJ whole genome shotgun (WGS) entry which is preliminary data.</text>
</comment>
<proteinExistence type="predicted"/>